<dbReference type="GO" id="GO:0005634">
    <property type="term" value="C:nucleus"/>
    <property type="evidence" value="ECO:0007669"/>
    <property type="project" value="TreeGrafter"/>
</dbReference>
<dbReference type="OrthoDB" id="424302at2759"/>
<gene>
    <name evidence="8" type="ORF">LshimejAT787_0302550</name>
</gene>
<keyword evidence="3" id="KW-0808">Transferase</keyword>
<reference evidence="8" key="1">
    <citation type="submission" date="2022-07" db="EMBL/GenBank/DDBJ databases">
        <title>The genome of Lyophyllum shimeji provides insight into the initial evolution of ectomycorrhizal fungal genome.</title>
        <authorList>
            <person name="Kobayashi Y."/>
            <person name="Shibata T."/>
            <person name="Hirakawa H."/>
            <person name="Shigenobu S."/>
            <person name="Nishiyama T."/>
            <person name="Yamada A."/>
            <person name="Hasebe M."/>
            <person name="Kawaguchi M."/>
        </authorList>
    </citation>
    <scope>NUCLEOTIDE SEQUENCE</scope>
    <source>
        <strain evidence="8">AT787</strain>
    </source>
</reference>
<evidence type="ECO:0000259" key="7">
    <source>
        <dbReference type="PROSITE" id="PS50305"/>
    </source>
</evidence>
<proteinExistence type="inferred from homology"/>
<comment type="caution">
    <text evidence="6">Lacks conserved residue(s) required for the propagation of feature annotation.</text>
</comment>
<dbReference type="GO" id="GO:0070403">
    <property type="term" value="F:NAD+ binding"/>
    <property type="evidence" value="ECO:0007669"/>
    <property type="project" value="InterPro"/>
</dbReference>
<sequence>MLNGCRQKPDFRAAFAAAKHIIVIAGAGLLAASGIPTFRDGGGIWRSLDATSLATLEALKDNPSLVWQFYHYRRRKALEAQPNVARKILAKPAIRAWTRRDGSFPGLP</sequence>
<dbReference type="PANTHER" id="PTHR11085">
    <property type="entry name" value="NAD-DEPENDENT PROTEIN DEACYLASE SIRTUIN-5, MITOCHONDRIAL-RELATED"/>
    <property type="match status" value="1"/>
</dbReference>
<dbReference type="InterPro" id="IPR026591">
    <property type="entry name" value="Sirtuin_cat_small_dom_sf"/>
</dbReference>
<dbReference type="PROSITE" id="PS50305">
    <property type="entry name" value="SIRTUIN"/>
    <property type="match status" value="1"/>
</dbReference>
<dbReference type="InterPro" id="IPR029035">
    <property type="entry name" value="DHS-like_NAD/FAD-binding_dom"/>
</dbReference>
<comment type="caution">
    <text evidence="8">The sequence shown here is derived from an EMBL/GenBank/DDBJ whole genome shotgun (WGS) entry which is preliminary data.</text>
</comment>
<evidence type="ECO:0000256" key="1">
    <source>
        <dbReference type="ARBA" id="ARBA00004173"/>
    </source>
</evidence>
<evidence type="ECO:0000313" key="9">
    <source>
        <dbReference type="Proteomes" id="UP001063166"/>
    </source>
</evidence>
<keyword evidence="9" id="KW-1185">Reference proteome</keyword>
<dbReference type="EMBL" id="BRPK01000003">
    <property type="protein sequence ID" value="GLB35967.1"/>
    <property type="molecule type" value="Genomic_DNA"/>
</dbReference>
<evidence type="ECO:0000256" key="5">
    <source>
        <dbReference type="ARBA" id="ARBA00023128"/>
    </source>
</evidence>
<accession>A0A9P3UK17</accession>
<protein>
    <submittedName>
        <fullName evidence="8">Sir2 family protein</fullName>
    </submittedName>
</protein>
<feature type="domain" description="Deacetylase sirtuin-type" evidence="7">
    <location>
        <begin position="1"/>
        <end position="108"/>
    </location>
</feature>
<dbReference type="InterPro" id="IPR003000">
    <property type="entry name" value="Sirtuin"/>
</dbReference>
<keyword evidence="4" id="KW-0520">NAD</keyword>
<evidence type="ECO:0000256" key="2">
    <source>
        <dbReference type="ARBA" id="ARBA00006924"/>
    </source>
</evidence>
<evidence type="ECO:0000256" key="4">
    <source>
        <dbReference type="ARBA" id="ARBA00023027"/>
    </source>
</evidence>
<evidence type="ECO:0000313" key="8">
    <source>
        <dbReference type="EMBL" id="GLB35967.1"/>
    </source>
</evidence>
<comment type="similarity">
    <text evidence="2">Belongs to the sirtuin family. Class I subfamily.</text>
</comment>
<dbReference type="Pfam" id="PF02146">
    <property type="entry name" value="SIR2"/>
    <property type="match status" value="1"/>
</dbReference>
<comment type="subcellular location">
    <subcellularLocation>
        <location evidence="1">Mitochondrion</location>
    </subcellularLocation>
</comment>
<dbReference type="Gene3D" id="3.40.50.1220">
    <property type="entry name" value="TPP-binding domain"/>
    <property type="match status" value="1"/>
</dbReference>
<dbReference type="InterPro" id="IPR050134">
    <property type="entry name" value="NAD-dep_sirtuin_deacylases"/>
</dbReference>
<organism evidence="8 9">
    <name type="scientific">Lyophyllum shimeji</name>
    <name type="common">Hon-shimeji</name>
    <name type="synonym">Tricholoma shimeji</name>
    <dbReference type="NCBI Taxonomy" id="47721"/>
    <lineage>
        <taxon>Eukaryota</taxon>
        <taxon>Fungi</taxon>
        <taxon>Dikarya</taxon>
        <taxon>Basidiomycota</taxon>
        <taxon>Agaricomycotina</taxon>
        <taxon>Agaricomycetes</taxon>
        <taxon>Agaricomycetidae</taxon>
        <taxon>Agaricales</taxon>
        <taxon>Tricholomatineae</taxon>
        <taxon>Lyophyllaceae</taxon>
        <taxon>Lyophyllum</taxon>
    </lineage>
</organism>
<dbReference type="InterPro" id="IPR026590">
    <property type="entry name" value="Ssirtuin_cat_dom"/>
</dbReference>
<dbReference type="GO" id="GO:0017136">
    <property type="term" value="F:histone deacetylase activity, NAD-dependent"/>
    <property type="evidence" value="ECO:0007669"/>
    <property type="project" value="TreeGrafter"/>
</dbReference>
<dbReference type="SUPFAM" id="SSF52467">
    <property type="entry name" value="DHS-like NAD/FAD-binding domain"/>
    <property type="match status" value="1"/>
</dbReference>
<dbReference type="AlphaFoldDB" id="A0A9P3UK17"/>
<keyword evidence="5" id="KW-0496">Mitochondrion</keyword>
<dbReference type="Proteomes" id="UP001063166">
    <property type="component" value="Unassembled WGS sequence"/>
</dbReference>
<evidence type="ECO:0000256" key="6">
    <source>
        <dbReference type="PROSITE-ProRule" id="PRU00236"/>
    </source>
</evidence>
<evidence type="ECO:0000256" key="3">
    <source>
        <dbReference type="ARBA" id="ARBA00022679"/>
    </source>
</evidence>
<name>A0A9P3UK17_LYOSH</name>
<dbReference type="PANTHER" id="PTHR11085:SF10">
    <property type="entry name" value="NAD-DEPENDENT PROTEIN DEACYLASE SIRTUIN-5, MITOCHONDRIAL-RELATED"/>
    <property type="match status" value="1"/>
</dbReference>
<dbReference type="GO" id="GO:0005739">
    <property type="term" value="C:mitochondrion"/>
    <property type="evidence" value="ECO:0007669"/>
    <property type="project" value="UniProtKB-SubCell"/>
</dbReference>
<dbReference type="Gene3D" id="3.30.1600.10">
    <property type="entry name" value="SIR2/SIRT2 'Small Domain"/>
    <property type="match status" value="1"/>
</dbReference>